<protein>
    <submittedName>
        <fullName evidence="1">Uncharacterized protein</fullName>
    </submittedName>
</protein>
<dbReference type="EMBL" id="CP025189">
    <property type="protein sequence ID" value="AWV21704.1"/>
    <property type="molecule type" value="Genomic_DNA"/>
</dbReference>
<dbReference type="InterPro" id="IPR017868">
    <property type="entry name" value="Filamin/ABP280_repeat-like"/>
</dbReference>
<reference evidence="1" key="1">
    <citation type="submission" date="2017-12" db="EMBL/GenBank/DDBJ databases">
        <authorList>
            <person name="Martens C."/>
            <person name="Dahlstrom E."/>
            <person name="Barbian K."/>
            <person name="Sykora L."/>
            <person name="Ricklefs S."/>
            <person name="Bruno D."/>
            <person name="Anzick I."/>
            <person name="Myles I."/>
            <person name="Datta S.K."/>
        </authorList>
    </citation>
    <scope>NUCLEOTIDE SEQUENCE</scope>
    <source>
        <strain evidence="1">AD2</strain>
    </source>
</reference>
<name>A0A4Y1MW43_9PROT</name>
<proteinExistence type="predicted"/>
<sequence length="944" mass="97902">MSASMNPVGYKGLTQALNESPVLTNLKGQVEQVAGVADAALPATGGTATNLRISTPPTDDQHAANKAYADTVAADAALKARLVVPSLAAADLNTVPLVATAFATLGYNAPGDFGEGTYAYVATEPTHAGKKRIGDRWFELQSILVTPRQFGALGKGADETVALSQMWAYYVLRLAVGNSFGGQYPTQGVPAVFIPPGRFRGYDVVWATDLTDASFYGTGNASCLDGLRIEVGGFRSTGLNFKIIDSRYANNTPPARSIGVLFKNDTRRGSRWINVHVYGKHIGFYKKDGAQDALIECTAEKCNYSLIATKTGDSRVIGGNLGGALKTSYRNRGAGEMKIVGTHFSGAADQAILIEGTDRLPVVEDYFSNVTATGSANRRAAAILRVIDNGSGGARLVYHENPTIVSAVQMDSSAGTRFLGGDDVFASEAKMVVTSATGGISSLKVNGTTELLSAAIAWTSASGGAASIVAAVNAGTTTHGFSASQDGAQLWVISPDPLVGSNVHLNGQTLSWTLTSGTATSYPFIQITTASAHGLAVGDGAEINGTAPLNADGYGILDGIERVRFVDSATAFTIYGTLPGAITAGNACRAMRIPENFADMQVLGTGVATYDGKKKPLAAGPGWVDIGVHGSVNSPVPFTVTATGTLSMPGFEVVMTGLTDNGNVNDQFVGGQSNWNHSVIETGYSICYDDARTKNQIWGGHRFSSTLAANMVEKAGILRGRTADTASMQMISGTARGWTVIAQYDPSTTNAAGGAGGAIITPHYAGGMRNNRAAQLNIVRVKEDGIQLGIAGVSYSLGATGWNMHAGFQLQGPLGATRGVRVTGASGTDPVTVRAHGEAGGNVNLRLHAQNLGYIDFNINEKRALMLAAVSGAVNYVTLTQSIAGAAVRVGADGSDTDIDLQLVPKGAGRVRLAPYTAGSDAAITGYVEVKDTSGTLRKLAVIA</sequence>
<evidence type="ECO:0000313" key="1">
    <source>
        <dbReference type="EMBL" id="AWV21704.1"/>
    </source>
</evidence>
<gene>
    <name evidence="1" type="ORF">RADP37_05291</name>
</gene>
<organism evidence="1">
    <name type="scientific">Roseomonas mucosa</name>
    <dbReference type="NCBI Taxonomy" id="207340"/>
    <lineage>
        <taxon>Bacteria</taxon>
        <taxon>Pseudomonadati</taxon>
        <taxon>Pseudomonadota</taxon>
        <taxon>Alphaproteobacteria</taxon>
        <taxon>Acetobacterales</taxon>
        <taxon>Roseomonadaceae</taxon>
        <taxon>Roseomonas</taxon>
    </lineage>
</organism>
<dbReference type="AlphaFoldDB" id="A0A4Y1MW43"/>
<dbReference type="PROSITE" id="PS50194">
    <property type="entry name" value="FILAMIN_REPEAT"/>
    <property type="match status" value="1"/>
</dbReference>
<dbReference type="RefSeq" id="WP_314215262.1">
    <property type="nucleotide sequence ID" value="NZ_CP025189.1"/>
</dbReference>
<accession>A0A4Y1MW43</accession>